<dbReference type="Gene3D" id="3.40.50.1000">
    <property type="entry name" value="HAD superfamily/HAD-like"/>
    <property type="match status" value="1"/>
</dbReference>
<dbReference type="SUPFAM" id="SSF56784">
    <property type="entry name" value="HAD-like"/>
    <property type="match status" value="1"/>
</dbReference>
<evidence type="ECO:0000313" key="3">
    <source>
        <dbReference type="Proteomes" id="UP000652763"/>
    </source>
</evidence>
<evidence type="ECO:0000313" key="2">
    <source>
        <dbReference type="EMBL" id="MBD8043685.1"/>
    </source>
</evidence>
<organism evidence="2 3">
    <name type="scientific">Arthrobacter pullicola</name>
    <dbReference type="NCBI Taxonomy" id="2762224"/>
    <lineage>
        <taxon>Bacteria</taxon>
        <taxon>Bacillati</taxon>
        <taxon>Actinomycetota</taxon>
        <taxon>Actinomycetes</taxon>
        <taxon>Micrococcales</taxon>
        <taxon>Micrococcaceae</taxon>
        <taxon>Arthrobacter</taxon>
    </lineage>
</organism>
<dbReference type="Proteomes" id="UP000652763">
    <property type="component" value="Unassembled WGS sequence"/>
</dbReference>
<feature type="region of interest" description="Disordered" evidence="1">
    <location>
        <begin position="231"/>
        <end position="250"/>
    </location>
</feature>
<keyword evidence="3" id="KW-1185">Reference proteome</keyword>
<dbReference type="PANTHER" id="PTHR18901">
    <property type="entry name" value="2-DEOXYGLUCOSE-6-PHOSPHATE PHOSPHATASE 2"/>
    <property type="match status" value="1"/>
</dbReference>
<sequence length="250" mass="26641">MSLPGSFLPSGGPDSQLQAVFWDMDGTIVDTEPYWIQAEKDLVASHGGTWTDEEALELVGQALTFSARRLQQAGVDLSVDTIISTLTDQVARQVRTHVPWRPGARELLGELAASGIPCAMVTMSTAVLARAIASHLPERTFRILVTGDMVERGKPHPEPYQLAFTELAQSVPGLSKSRCIAIEDSYPGYTSARAAGLTALAVPHFVPLPPDADRIEWTTLAGRSISDLQALTAPGTGAPESGSHESGAQK</sequence>
<proteinExistence type="predicted"/>
<dbReference type="InterPro" id="IPR036412">
    <property type="entry name" value="HAD-like_sf"/>
</dbReference>
<evidence type="ECO:0000256" key="1">
    <source>
        <dbReference type="SAM" id="MobiDB-lite"/>
    </source>
</evidence>
<dbReference type="SFLD" id="SFLDS00003">
    <property type="entry name" value="Haloacid_Dehalogenase"/>
    <property type="match status" value="1"/>
</dbReference>
<dbReference type="NCBIfam" id="TIGR01509">
    <property type="entry name" value="HAD-SF-IA-v3"/>
    <property type="match status" value="1"/>
</dbReference>
<dbReference type="InterPro" id="IPR006439">
    <property type="entry name" value="HAD-SF_hydro_IA"/>
</dbReference>
<dbReference type="InterPro" id="IPR023214">
    <property type="entry name" value="HAD_sf"/>
</dbReference>
<dbReference type="Pfam" id="PF13419">
    <property type="entry name" value="HAD_2"/>
    <property type="match status" value="1"/>
</dbReference>
<dbReference type="PANTHER" id="PTHR18901:SF38">
    <property type="entry name" value="PSEUDOURIDINE-5'-PHOSPHATASE"/>
    <property type="match status" value="1"/>
</dbReference>
<accession>A0ABR8YHI7</accession>
<dbReference type="InterPro" id="IPR023198">
    <property type="entry name" value="PGP-like_dom2"/>
</dbReference>
<gene>
    <name evidence="2" type="ORF">H9638_07640</name>
</gene>
<name>A0ABR8YHI7_9MICC</name>
<dbReference type="CDD" id="cd07505">
    <property type="entry name" value="HAD_BPGM-like"/>
    <property type="match status" value="1"/>
</dbReference>
<dbReference type="Gene3D" id="1.10.150.240">
    <property type="entry name" value="Putative phosphatase, domain 2"/>
    <property type="match status" value="1"/>
</dbReference>
<dbReference type="SFLD" id="SFLDG01129">
    <property type="entry name" value="C1.5:_HAD__Beta-PGM__Phosphata"/>
    <property type="match status" value="1"/>
</dbReference>
<reference evidence="2 3" key="1">
    <citation type="submission" date="2020-08" db="EMBL/GenBank/DDBJ databases">
        <title>A Genomic Blueprint of the Chicken Gut Microbiome.</title>
        <authorList>
            <person name="Gilroy R."/>
            <person name="Ravi A."/>
            <person name="Getino M."/>
            <person name="Pursley I."/>
            <person name="Horton D.L."/>
            <person name="Alikhan N.-F."/>
            <person name="Baker D."/>
            <person name="Gharbi K."/>
            <person name="Hall N."/>
            <person name="Watson M."/>
            <person name="Adriaenssens E.M."/>
            <person name="Foster-Nyarko E."/>
            <person name="Jarju S."/>
            <person name="Secka A."/>
            <person name="Antonio M."/>
            <person name="Oren A."/>
            <person name="Chaudhuri R."/>
            <person name="La Ragione R.M."/>
            <person name="Hildebrand F."/>
            <person name="Pallen M.J."/>
        </authorList>
    </citation>
    <scope>NUCLEOTIDE SEQUENCE [LARGE SCALE GENOMIC DNA]</scope>
    <source>
        <strain evidence="2 3">Sa2BUA2</strain>
    </source>
</reference>
<protein>
    <submittedName>
        <fullName evidence="2">HAD family phosphatase</fullName>
    </submittedName>
</protein>
<dbReference type="EMBL" id="JACSQC010000003">
    <property type="protein sequence ID" value="MBD8043685.1"/>
    <property type="molecule type" value="Genomic_DNA"/>
</dbReference>
<dbReference type="RefSeq" id="WP_191746605.1">
    <property type="nucleotide sequence ID" value="NZ_JACSQC010000003.1"/>
</dbReference>
<comment type="caution">
    <text evidence="2">The sequence shown here is derived from an EMBL/GenBank/DDBJ whole genome shotgun (WGS) entry which is preliminary data.</text>
</comment>
<dbReference type="InterPro" id="IPR041492">
    <property type="entry name" value="HAD_2"/>
</dbReference>